<dbReference type="AlphaFoldDB" id="A0A383EY70"/>
<evidence type="ECO:0000313" key="2">
    <source>
        <dbReference type="EMBL" id="SVE61230.1"/>
    </source>
</evidence>
<protein>
    <recommendedName>
        <fullName evidence="1">Nucleotidyl transferase domain-containing protein</fullName>
    </recommendedName>
</protein>
<organism evidence="2">
    <name type="scientific">marine metagenome</name>
    <dbReference type="NCBI Taxonomy" id="408172"/>
    <lineage>
        <taxon>unclassified sequences</taxon>
        <taxon>metagenomes</taxon>
        <taxon>ecological metagenomes</taxon>
    </lineage>
</organism>
<feature type="domain" description="Nucleotidyl transferase" evidence="1">
    <location>
        <begin position="8"/>
        <end position="127"/>
    </location>
</feature>
<dbReference type="Gene3D" id="3.90.550.10">
    <property type="entry name" value="Spore Coat Polysaccharide Biosynthesis Protein SpsA, Chain A"/>
    <property type="match status" value="1"/>
</dbReference>
<dbReference type="Pfam" id="PF00483">
    <property type="entry name" value="NTP_transferase"/>
    <property type="match status" value="1"/>
</dbReference>
<feature type="non-terminal residue" evidence="2">
    <location>
        <position position="132"/>
    </location>
</feature>
<proteinExistence type="predicted"/>
<dbReference type="InterPro" id="IPR029044">
    <property type="entry name" value="Nucleotide-diphossugar_trans"/>
</dbReference>
<reference evidence="2" key="1">
    <citation type="submission" date="2018-05" db="EMBL/GenBank/DDBJ databases">
        <authorList>
            <person name="Lanie J.A."/>
            <person name="Ng W.-L."/>
            <person name="Kazmierczak K.M."/>
            <person name="Andrzejewski T.M."/>
            <person name="Davidsen T.M."/>
            <person name="Wayne K.J."/>
            <person name="Tettelin H."/>
            <person name="Glass J.I."/>
            <person name="Rusch D."/>
            <person name="Podicherti R."/>
            <person name="Tsui H.-C.T."/>
            <person name="Winkler M.E."/>
        </authorList>
    </citation>
    <scope>NUCLEOTIDE SEQUENCE</scope>
</reference>
<name>A0A383EY70_9ZZZZ</name>
<sequence>MINVLIPMAGRGSRFIEAGITTPKPFIDVMGMTMIERVLENLVCKDVHYLLIAQEEHINKHVDLVAKIKSKYQVDFIPISQITEGAACTTLFAREFINNSNALVIANSDQLVDINFQAFIDDCLNKNLDGSI</sequence>
<accession>A0A383EY70</accession>
<evidence type="ECO:0000259" key="1">
    <source>
        <dbReference type="Pfam" id="PF00483"/>
    </source>
</evidence>
<dbReference type="InterPro" id="IPR005835">
    <property type="entry name" value="NTP_transferase_dom"/>
</dbReference>
<dbReference type="SUPFAM" id="SSF53448">
    <property type="entry name" value="Nucleotide-diphospho-sugar transferases"/>
    <property type="match status" value="1"/>
</dbReference>
<dbReference type="EMBL" id="UINC01229496">
    <property type="protein sequence ID" value="SVE61230.1"/>
    <property type="molecule type" value="Genomic_DNA"/>
</dbReference>
<gene>
    <name evidence="2" type="ORF">METZ01_LOCUS514084</name>
</gene>